<dbReference type="AlphaFoldDB" id="A0A0A9BTG6"/>
<protein>
    <submittedName>
        <fullName evidence="1">Uncharacterized protein</fullName>
    </submittedName>
</protein>
<reference evidence="1" key="1">
    <citation type="submission" date="2014-09" db="EMBL/GenBank/DDBJ databases">
        <authorList>
            <person name="Magalhaes I.L.F."/>
            <person name="Oliveira U."/>
            <person name="Santos F.R."/>
            <person name="Vidigal T.H.D.A."/>
            <person name="Brescovit A.D."/>
            <person name="Santos A.J."/>
        </authorList>
    </citation>
    <scope>NUCLEOTIDE SEQUENCE</scope>
    <source>
        <tissue evidence="1">Shoot tissue taken approximately 20 cm above the soil surface</tissue>
    </source>
</reference>
<name>A0A0A9BTG6_ARUDO</name>
<sequence>MKSNMIVREQFKIEEHYRLQAKWVKRKEKKIKPEIK</sequence>
<organism evidence="1">
    <name type="scientific">Arundo donax</name>
    <name type="common">Giant reed</name>
    <name type="synonym">Donax arundinaceus</name>
    <dbReference type="NCBI Taxonomy" id="35708"/>
    <lineage>
        <taxon>Eukaryota</taxon>
        <taxon>Viridiplantae</taxon>
        <taxon>Streptophyta</taxon>
        <taxon>Embryophyta</taxon>
        <taxon>Tracheophyta</taxon>
        <taxon>Spermatophyta</taxon>
        <taxon>Magnoliopsida</taxon>
        <taxon>Liliopsida</taxon>
        <taxon>Poales</taxon>
        <taxon>Poaceae</taxon>
        <taxon>PACMAD clade</taxon>
        <taxon>Arundinoideae</taxon>
        <taxon>Arundineae</taxon>
        <taxon>Arundo</taxon>
    </lineage>
</organism>
<dbReference type="EMBL" id="GBRH01231319">
    <property type="protein sequence ID" value="JAD66576.1"/>
    <property type="molecule type" value="Transcribed_RNA"/>
</dbReference>
<proteinExistence type="predicted"/>
<accession>A0A0A9BTG6</accession>
<reference evidence="1" key="2">
    <citation type="journal article" date="2015" name="Data Brief">
        <title>Shoot transcriptome of the giant reed, Arundo donax.</title>
        <authorList>
            <person name="Barrero R.A."/>
            <person name="Guerrero F.D."/>
            <person name="Moolhuijzen P."/>
            <person name="Goolsby J.A."/>
            <person name="Tidwell J."/>
            <person name="Bellgard S.E."/>
            <person name="Bellgard M.I."/>
        </authorList>
    </citation>
    <scope>NUCLEOTIDE SEQUENCE</scope>
    <source>
        <tissue evidence="1">Shoot tissue taken approximately 20 cm above the soil surface</tissue>
    </source>
</reference>
<evidence type="ECO:0000313" key="1">
    <source>
        <dbReference type="EMBL" id="JAD66576.1"/>
    </source>
</evidence>